<keyword evidence="2" id="KW-1185">Reference proteome</keyword>
<dbReference type="KEGG" id="otd:J1M35_09330"/>
<dbReference type="AlphaFoldDB" id="A0A975CMR3"/>
<dbReference type="Pfam" id="PF03692">
    <property type="entry name" value="CxxCxxCC"/>
    <property type="match status" value="1"/>
</dbReference>
<gene>
    <name evidence="1" type="ORF">J1M35_09330</name>
</gene>
<dbReference type="InterPro" id="IPR005358">
    <property type="entry name" value="Puta_zinc/iron-chelating_dom"/>
</dbReference>
<name>A0A975CMR3_9BURK</name>
<evidence type="ECO:0000313" key="1">
    <source>
        <dbReference type="EMBL" id="QTD47039.1"/>
    </source>
</evidence>
<evidence type="ECO:0000313" key="2">
    <source>
        <dbReference type="Proteomes" id="UP000663903"/>
    </source>
</evidence>
<accession>A0A975CMR3</accession>
<protein>
    <submittedName>
        <fullName evidence="1">YkgJ family cysteine cluster protein</fullName>
    </submittedName>
</protein>
<organism evidence="1 2">
    <name type="scientific">Ottowia testudinis</name>
    <dbReference type="NCBI Taxonomy" id="2816950"/>
    <lineage>
        <taxon>Bacteria</taxon>
        <taxon>Pseudomonadati</taxon>
        <taxon>Pseudomonadota</taxon>
        <taxon>Betaproteobacteria</taxon>
        <taxon>Burkholderiales</taxon>
        <taxon>Comamonadaceae</taxon>
        <taxon>Ottowia</taxon>
    </lineage>
</organism>
<dbReference type="Proteomes" id="UP000663903">
    <property type="component" value="Chromosome"/>
</dbReference>
<reference evidence="1" key="1">
    <citation type="submission" date="2021-03" db="EMBL/GenBank/DDBJ databases">
        <title>Ottowia sp. 27C isolated from the cloaca of a Giant Asian pond turtle (Heosemys grandis).</title>
        <authorList>
            <person name="Spergser J."/>
            <person name="Busse H.-J."/>
        </authorList>
    </citation>
    <scope>NUCLEOTIDE SEQUENCE</scope>
    <source>
        <strain evidence="1">27C</strain>
    </source>
</reference>
<sequence>MTTAAPDCQHCGACCATFRVDFSPHELQSEGGRVPNGLADLLNGSTCRLRGTDHQPPRCAALTGRVGERVACGIYEWRPSPCREFEAGSDACVQARRCHGLAGLAP</sequence>
<dbReference type="RefSeq" id="WP_208010935.1">
    <property type="nucleotide sequence ID" value="NZ_CP071796.1"/>
</dbReference>
<dbReference type="EMBL" id="CP071796">
    <property type="protein sequence ID" value="QTD47039.1"/>
    <property type="molecule type" value="Genomic_DNA"/>
</dbReference>
<proteinExistence type="predicted"/>